<evidence type="ECO:0000256" key="10">
    <source>
        <dbReference type="ARBA" id="ARBA00023136"/>
    </source>
</evidence>
<keyword evidence="5 13" id="KW-0812">Transmembrane</keyword>
<evidence type="ECO:0000256" key="1">
    <source>
        <dbReference type="ARBA" id="ARBA00004479"/>
    </source>
</evidence>
<dbReference type="InterPro" id="IPR032675">
    <property type="entry name" value="LRR_dom_sf"/>
</dbReference>
<evidence type="ECO:0000256" key="9">
    <source>
        <dbReference type="ARBA" id="ARBA00022989"/>
    </source>
</evidence>
<evidence type="ECO:0000256" key="6">
    <source>
        <dbReference type="ARBA" id="ARBA00022729"/>
    </source>
</evidence>
<dbReference type="PROSITE" id="PS51450">
    <property type="entry name" value="LRR"/>
    <property type="match status" value="2"/>
</dbReference>
<dbReference type="AlphaFoldDB" id="A0AAV1ZMF1"/>
<keyword evidence="11" id="KW-0675">Receptor</keyword>
<comment type="subcellular location">
    <subcellularLocation>
        <location evidence="1">Membrane</location>
        <topology evidence="1">Single-pass type I membrane protein</topology>
    </subcellularLocation>
</comment>
<sequence>MTYFLLLIILSSPNGILQMGSAYQANKPAINIVVTGKHNVNQFQTGNTLKVSTVPAGVTIEAETPYNIFWKENISFPTKAGNHHLFRNKRNTMDLKSKARDSSFLDIPRTFNEKTVIDFNSSKNASISQSFIKSLDYPKIIFFKRIFPNGTNLNSSNGIENSVKLTTFSLDENCNETCHFILNPSNKLQTVDELATEIFESIKKESFVYHLKNETKCYNCSPSSSNSFNIGNNLVYNPTILLDCKITENDALKITCFNVSLYEVSGYIPAETTELDISNSPSVSLRNPLFPHLKKLSSLRLYNNQHRYITRAFTGLESLETLDLSKNDIQVLFKNVFDFTPNLKSLNLSMNSILRLKTITIALSKLKYFENLTLDNNPQIKRIFKSELDHFRNTRLTKLSLFSSTLNTIEKDAFEHLPFLKILDLSLNYMNENSLTNVTSSVQSSLKYFGAVSLVGLSRFPVESISFLQNTSIYRLDLSNNFFSQLPKLPILPSLKSLRLSYCSLNIIEIGAFDNLLNLEELVLSNNELLTHPFRDKSLKNLRTLILKRQESRYKSKFNLPNFAFKYSNRLEILDLSNILIDSKLSRYSLHGLKRLRMLDLSVTKIQEIEDYAFETLFSLEFLVLNGNSLHYFTNFTFSGLVNLTHLYLSSNYLQFSQPVYPLNHSPSLTTLYLQNNKIVSLPQGFFGNNYNLEILVMSNNALVPWSTQILRKNLSFIILDLAGNQIGYVTPMMLSDFNQVSEFLDLSRNPLNCSACGMEEFQYYMKSSNLTFGVPKSGEELDSSLICIEPAFLRGKPFLDVEMTLMQCAEIQEEVLNLFSLVLIVLVLLFFTITVYMCYFFRWYIRYWVFHVKAKVKEKIRHDIENGQHYAFDAFVSYNSNDNYWVAKYLIPSLEHMNPKYKLCIHERDFQVGRLITENILEAIETSRNVILILTEDFIKSEWCMFELHMAQHRLFDDSRDCLILVKLNGIDKKVYTKNLLYLEKTRVCLTWTKDKTDRKLFWERMRKALGGPLIASFSSETFI</sequence>
<dbReference type="PROSITE" id="PS50104">
    <property type="entry name" value="TIR"/>
    <property type="match status" value="1"/>
</dbReference>
<evidence type="ECO:0000259" key="15">
    <source>
        <dbReference type="PROSITE" id="PS50104"/>
    </source>
</evidence>
<protein>
    <recommendedName>
        <fullName evidence="15">TIR domain-containing protein</fullName>
    </recommendedName>
</protein>
<keyword evidence="12" id="KW-0325">Glycoprotein</keyword>
<comment type="caution">
    <text evidence="16">The sequence shown here is derived from an EMBL/GenBank/DDBJ whole genome shotgun (WGS) entry which is preliminary data.</text>
</comment>
<evidence type="ECO:0000256" key="14">
    <source>
        <dbReference type="SAM" id="SignalP"/>
    </source>
</evidence>
<dbReference type="FunFam" id="3.40.50.10140:FF:000001">
    <property type="entry name" value="Toll-like receptor 2"/>
    <property type="match status" value="1"/>
</dbReference>
<dbReference type="GO" id="GO:0038023">
    <property type="term" value="F:signaling receptor activity"/>
    <property type="evidence" value="ECO:0007669"/>
    <property type="project" value="TreeGrafter"/>
</dbReference>
<proteinExistence type="inferred from homology"/>
<dbReference type="EMBL" id="CAXIEN010000063">
    <property type="protein sequence ID" value="CAL1272719.1"/>
    <property type="molecule type" value="Genomic_DNA"/>
</dbReference>
<dbReference type="SUPFAM" id="SSF52058">
    <property type="entry name" value="L domain-like"/>
    <property type="match status" value="2"/>
</dbReference>
<dbReference type="Pfam" id="PF01582">
    <property type="entry name" value="TIR"/>
    <property type="match status" value="1"/>
</dbReference>
<dbReference type="PANTHER" id="PTHR24365:SF530">
    <property type="entry name" value="MSTPROX-RELATED"/>
    <property type="match status" value="1"/>
</dbReference>
<organism evidence="16 17">
    <name type="scientific">Larinioides sclopetarius</name>
    <dbReference type="NCBI Taxonomy" id="280406"/>
    <lineage>
        <taxon>Eukaryota</taxon>
        <taxon>Metazoa</taxon>
        <taxon>Ecdysozoa</taxon>
        <taxon>Arthropoda</taxon>
        <taxon>Chelicerata</taxon>
        <taxon>Arachnida</taxon>
        <taxon>Araneae</taxon>
        <taxon>Araneomorphae</taxon>
        <taxon>Entelegynae</taxon>
        <taxon>Araneoidea</taxon>
        <taxon>Araneidae</taxon>
        <taxon>Larinioides</taxon>
    </lineage>
</organism>
<dbReference type="Pfam" id="PF13855">
    <property type="entry name" value="LRR_8"/>
    <property type="match status" value="3"/>
</dbReference>
<accession>A0AAV1ZMF1</accession>
<feature type="transmembrane region" description="Helical" evidence="13">
    <location>
        <begin position="819"/>
        <end position="842"/>
    </location>
</feature>
<feature type="chain" id="PRO_5043539190" description="TIR domain-containing protein" evidence="14">
    <location>
        <begin position="23"/>
        <end position="1025"/>
    </location>
</feature>
<evidence type="ECO:0000256" key="13">
    <source>
        <dbReference type="SAM" id="Phobius"/>
    </source>
</evidence>
<dbReference type="SUPFAM" id="SSF52200">
    <property type="entry name" value="Toll/Interleukin receptor TIR domain"/>
    <property type="match status" value="1"/>
</dbReference>
<evidence type="ECO:0000256" key="8">
    <source>
        <dbReference type="ARBA" id="ARBA00022859"/>
    </source>
</evidence>
<keyword evidence="17" id="KW-1185">Reference proteome</keyword>
<dbReference type="InterPro" id="IPR001611">
    <property type="entry name" value="Leu-rich_rpt"/>
</dbReference>
<keyword evidence="3" id="KW-0399">Innate immunity</keyword>
<keyword evidence="8" id="KW-0391">Immunity</keyword>
<dbReference type="Gene3D" id="3.80.10.10">
    <property type="entry name" value="Ribonuclease Inhibitor"/>
    <property type="match status" value="4"/>
</dbReference>
<evidence type="ECO:0000313" key="17">
    <source>
        <dbReference type="Proteomes" id="UP001497382"/>
    </source>
</evidence>
<keyword evidence="4" id="KW-0433">Leucine-rich repeat</keyword>
<dbReference type="SMART" id="SM00255">
    <property type="entry name" value="TIR"/>
    <property type="match status" value="1"/>
</dbReference>
<keyword evidence="10 13" id="KW-0472">Membrane</keyword>
<dbReference type="GO" id="GO:0007165">
    <property type="term" value="P:signal transduction"/>
    <property type="evidence" value="ECO:0007669"/>
    <property type="project" value="InterPro"/>
</dbReference>
<evidence type="ECO:0000256" key="2">
    <source>
        <dbReference type="ARBA" id="ARBA00009634"/>
    </source>
</evidence>
<keyword evidence="9 13" id="KW-1133">Transmembrane helix</keyword>
<feature type="domain" description="TIR" evidence="15">
    <location>
        <begin position="871"/>
        <end position="1011"/>
    </location>
</feature>
<dbReference type="GO" id="GO:0045087">
    <property type="term" value="P:innate immune response"/>
    <property type="evidence" value="ECO:0007669"/>
    <property type="project" value="UniProtKB-KW"/>
</dbReference>
<name>A0AAV1ZMF1_9ARAC</name>
<dbReference type="InterPro" id="IPR000157">
    <property type="entry name" value="TIR_dom"/>
</dbReference>
<feature type="signal peptide" evidence="14">
    <location>
        <begin position="1"/>
        <end position="22"/>
    </location>
</feature>
<reference evidence="16 17" key="1">
    <citation type="submission" date="2024-04" db="EMBL/GenBank/DDBJ databases">
        <authorList>
            <person name="Rising A."/>
            <person name="Reimegard J."/>
            <person name="Sonavane S."/>
            <person name="Akerstrom W."/>
            <person name="Nylinder S."/>
            <person name="Hedman E."/>
            <person name="Kallberg Y."/>
        </authorList>
    </citation>
    <scope>NUCLEOTIDE SEQUENCE [LARGE SCALE GENOMIC DNA]</scope>
</reference>
<dbReference type="SMART" id="SM00369">
    <property type="entry name" value="LRR_TYP"/>
    <property type="match status" value="8"/>
</dbReference>
<evidence type="ECO:0000256" key="4">
    <source>
        <dbReference type="ARBA" id="ARBA00022614"/>
    </source>
</evidence>
<dbReference type="PRINTS" id="PR01537">
    <property type="entry name" value="INTRLKN1R1F"/>
</dbReference>
<dbReference type="InterPro" id="IPR035897">
    <property type="entry name" value="Toll_tir_struct_dom_sf"/>
</dbReference>
<comment type="similarity">
    <text evidence="2">Belongs to the Toll-like receptor family.</text>
</comment>
<keyword evidence="6 14" id="KW-0732">Signal</keyword>
<evidence type="ECO:0000256" key="3">
    <source>
        <dbReference type="ARBA" id="ARBA00022588"/>
    </source>
</evidence>
<gene>
    <name evidence="16" type="ORF">LARSCL_LOCUS6549</name>
</gene>
<evidence type="ECO:0000256" key="7">
    <source>
        <dbReference type="ARBA" id="ARBA00022737"/>
    </source>
</evidence>
<evidence type="ECO:0000313" key="16">
    <source>
        <dbReference type="EMBL" id="CAL1272719.1"/>
    </source>
</evidence>
<dbReference type="PANTHER" id="PTHR24365">
    <property type="entry name" value="TOLL-LIKE RECEPTOR"/>
    <property type="match status" value="1"/>
</dbReference>
<dbReference type="Gene3D" id="3.40.50.10140">
    <property type="entry name" value="Toll/interleukin-1 receptor homology (TIR) domain"/>
    <property type="match status" value="1"/>
</dbReference>
<evidence type="ECO:0000256" key="12">
    <source>
        <dbReference type="ARBA" id="ARBA00023180"/>
    </source>
</evidence>
<evidence type="ECO:0000256" key="5">
    <source>
        <dbReference type="ARBA" id="ARBA00022692"/>
    </source>
</evidence>
<dbReference type="InterPro" id="IPR003591">
    <property type="entry name" value="Leu-rich_rpt_typical-subtyp"/>
</dbReference>
<evidence type="ECO:0000256" key="11">
    <source>
        <dbReference type="ARBA" id="ARBA00023170"/>
    </source>
</evidence>
<dbReference type="GO" id="GO:0005886">
    <property type="term" value="C:plasma membrane"/>
    <property type="evidence" value="ECO:0007669"/>
    <property type="project" value="TreeGrafter"/>
</dbReference>
<keyword evidence="7" id="KW-0677">Repeat</keyword>
<dbReference type="Proteomes" id="UP001497382">
    <property type="component" value="Unassembled WGS sequence"/>
</dbReference>